<gene>
    <name evidence="3" type="ORF">CWI38_0339p0020</name>
    <name evidence="2" type="ORF">CWI38_0470p0020</name>
</gene>
<evidence type="ECO:0000313" key="2">
    <source>
        <dbReference type="EMBL" id="TBU13316.1"/>
    </source>
</evidence>
<evidence type="ECO:0000313" key="4">
    <source>
        <dbReference type="Proteomes" id="UP000292282"/>
    </source>
</evidence>
<name>A0A4Q9LZC9_9MICR</name>
<organism evidence="3 4">
    <name type="scientific">Hamiltosporidium tvaerminnensis</name>
    <dbReference type="NCBI Taxonomy" id="1176355"/>
    <lineage>
        <taxon>Eukaryota</taxon>
        <taxon>Fungi</taxon>
        <taxon>Fungi incertae sedis</taxon>
        <taxon>Microsporidia</taxon>
        <taxon>Dubosqiidae</taxon>
        <taxon>Hamiltosporidium</taxon>
    </lineage>
</organism>
<comment type="caution">
    <text evidence="3">The sequence shown here is derived from an EMBL/GenBank/DDBJ whole genome shotgun (WGS) entry which is preliminary data.</text>
</comment>
<feature type="chain" id="PRO_5033445420" evidence="1">
    <location>
        <begin position="22"/>
        <end position="320"/>
    </location>
</feature>
<evidence type="ECO:0000313" key="3">
    <source>
        <dbReference type="EMBL" id="TBU13794.1"/>
    </source>
</evidence>
<proteinExistence type="predicted"/>
<feature type="signal peptide" evidence="1">
    <location>
        <begin position="1"/>
        <end position="21"/>
    </location>
</feature>
<reference evidence="3 4" key="1">
    <citation type="submission" date="2017-12" db="EMBL/GenBank/DDBJ databases">
        <authorList>
            <person name="Pombert J.-F."/>
            <person name="Haag K.L."/>
            <person name="Ebert D."/>
        </authorList>
    </citation>
    <scope>NUCLEOTIDE SEQUENCE [LARGE SCALE GENOMIC DNA]</scope>
    <source>
        <strain evidence="3">IL-G-3</strain>
    </source>
</reference>
<dbReference type="Proteomes" id="UP000292282">
    <property type="component" value="Unassembled WGS sequence"/>
</dbReference>
<dbReference type="VEuPathDB" id="MicrosporidiaDB:CWI38_0470p0020"/>
<protein>
    <submittedName>
        <fullName evidence="3">Uncharacterized protein</fullName>
    </submittedName>
</protein>
<keyword evidence="4" id="KW-1185">Reference proteome</keyword>
<accession>A0A4Q9LZC9</accession>
<dbReference type="EMBL" id="PITK01000339">
    <property type="protein sequence ID" value="TBU13794.1"/>
    <property type="molecule type" value="Genomic_DNA"/>
</dbReference>
<dbReference type="EMBL" id="PITK01000470">
    <property type="protein sequence ID" value="TBU13316.1"/>
    <property type="molecule type" value="Genomic_DNA"/>
</dbReference>
<sequence length="320" mass="38441">MILFTVFFWNYILLSNETVNSNFEDKITPIDLNSPLLVNSYFINMISYNITWFIMSGGGYTDNDLILETILNNVINRYPPHVEKYFVELMNLEWDGSLGLYKFKPVLPNKCYWNIVDKLVYRLKNTVLEIIIKNRDFDLFFNEKIGKSTFARFCSKIDKVKEYLKYTKNQTKRYITNVTNKKICYDGFLKYKNNLEYLFEKDFLTRNSTINCKILKLMYFFEKSEISDIRALNIIFRNFGIGFDFKEILTDIFQQIGILFYIFEFDLSKEVKDREIKSLFWDYEASKMYAHQEYLMEYVTNGLKPHIKKYMDAVIQKMQK</sequence>
<dbReference type="AlphaFoldDB" id="A0A4Q9LZC9"/>
<keyword evidence="1" id="KW-0732">Signal</keyword>
<dbReference type="VEuPathDB" id="MicrosporidiaDB:CWI38_0339p0020"/>
<evidence type="ECO:0000256" key="1">
    <source>
        <dbReference type="SAM" id="SignalP"/>
    </source>
</evidence>